<dbReference type="OrthoDB" id="9815315at2"/>
<evidence type="ECO:0000313" key="3">
    <source>
        <dbReference type="Proteomes" id="UP000033673"/>
    </source>
</evidence>
<dbReference type="InterPro" id="IPR005624">
    <property type="entry name" value="PduO/GlcC-like"/>
</dbReference>
<dbReference type="PATRIC" id="fig|579748.3.peg.2479"/>
<sequence length="161" mass="18222">MITDLNQLLAQEAELQFEHFDNHTAWQLGCLIKHNAEQSEVNVAIEIVRNQHCLFSFAMPDTAPDNQCWIARKRNVVERYHHSSWYMGQYYKAKGKTIEQASLVDAQQFAPYGGSFPLIIRGVGVVGAISVSGLPQYQDHKLVVDSIAQYLAENESNKEVL</sequence>
<dbReference type="Pfam" id="PF03928">
    <property type="entry name" value="HbpS-like"/>
    <property type="match status" value="1"/>
</dbReference>
<name>A0A0F4NII1_9VIBR</name>
<evidence type="ECO:0000313" key="2">
    <source>
        <dbReference type="EMBL" id="KJY82920.1"/>
    </source>
</evidence>
<dbReference type="NCBIfam" id="NF002696">
    <property type="entry name" value="PRK02487.1-5"/>
    <property type="match status" value="1"/>
</dbReference>
<dbReference type="Gene3D" id="3.30.450.150">
    <property type="entry name" value="Haem-degrading domain"/>
    <property type="match status" value="1"/>
</dbReference>
<comment type="similarity">
    <text evidence="1">Belongs to the UPF0303 family.</text>
</comment>
<accession>A0A0F4NII1</accession>
<reference evidence="2 3" key="1">
    <citation type="journal article" date="2015" name="BMC Genomics">
        <title>Genome mining reveals unlocked bioactive potential of marine Gram-negative bacteria.</title>
        <authorList>
            <person name="Machado H."/>
            <person name="Sonnenschein E.C."/>
            <person name="Melchiorsen J."/>
            <person name="Gram L."/>
        </authorList>
    </citation>
    <scope>NUCLEOTIDE SEQUENCE [LARGE SCALE GENOMIC DNA]</scope>
    <source>
        <strain evidence="2 3">S2757</strain>
    </source>
</reference>
<dbReference type="InterPro" id="IPR010371">
    <property type="entry name" value="YBR137W-like"/>
</dbReference>
<proteinExistence type="inferred from homology"/>
<keyword evidence="3" id="KW-1185">Reference proteome</keyword>
<dbReference type="EMBL" id="JXXV01000018">
    <property type="protein sequence ID" value="KJY82920.1"/>
    <property type="molecule type" value="Genomic_DNA"/>
</dbReference>
<dbReference type="AlphaFoldDB" id="A0A0F4NII1"/>
<gene>
    <name evidence="2" type="ORF">TW81_12015</name>
</gene>
<evidence type="ECO:0000256" key="1">
    <source>
        <dbReference type="HAMAP-Rule" id="MF_00761"/>
    </source>
</evidence>
<dbReference type="RefSeq" id="WP_045955947.1">
    <property type="nucleotide sequence ID" value="NZ_JXXV01000018.1"/>
</dbReference>
<dbReference type="STRING" id="579748.TW81_12015"/>
<dbReference type="PIRSF" id="PIRSF008757">
    <property type="entry name" value="UCP008757"/>
    <property type="match status" value="1"/>
</dbReference>
<protein>
    <recommendedName>
        <fullName evidence="1">UPF0303 protein TW81_12015</fullName>
    </recommendedName>
</protein>
<dbReference type="Proteomes" id="UP000033673">
    <property type="component" value="Unassembled WGS sequence"/>
</dbReference>
<dbReference type="PANTHER" id="PTHR28255">
    <property type="match status" value="1"/>
</dbReference>
<dbReference type="HAMAP" id="MF_00761">
    <property type="entry name" value="UPF0303"/>
    <property type="match status" value="1"/>
</dbReference>
<organism evidence="2 3">
    <name type="scientific">Vibrio galatheae</name>
    <dbReference type="NCBI Taxonomy" id="579748"/>
    <lineage>
        <taxon>Bacteria</taxon>
        <taxon>Pseudomonadati</taxon>
        <taxon>Pseudomonadota</taxon>
        <taxon>Gammaproteobacteria</taxon>
        <taxon>Vibrionales</taxon>
        <taxon>Vibrionaceae</taxon>
        <taxon>Vibrio</taxon>
    </lineage>
</organism>
<comment type="caution">
    <text evidence="2">The sequence shown here is derived from an EMBL/GenBank/DDBJ whole genome shotgun (WGS) entry which is preliminary data.</text>
</comment>
<dbReference type="InterPro" id="IPR038084">
    <property type="entry name" value="PduO/GlcC-like_sf"/>
</dbReference>
<dbReference type="SUPFAM" id="SSF143744">
    <property type="entry name" value="GlcG-like"/>
    <property type="match status" value="1"/>
</dbReference>
<dbReference type="PANTHER" id="PTHR28255:SF1">
    <property type="entry name" value="UPF0303 PROTEIN YBR137W"/>
    <property type="match status" value="1"/>
</dbReference>